<gene>
    <name evidence="3" type="ORF">A8L45_22245</name>
</gene>
<dbReference type="GO" id="GO:0052689">
    <property type="term" value="F:carboxylic ester hydrolase activity"/>
    <property type="evidence" value="ECO:0007669"/>
    <property type="project" value="TreeGrafter"/>
</dbReference>
<dbReference type="InterPro" id="IPR029058">
    <property type="entry name" value="AB_hydrolase_fold"/>
</dbReference>
<sequence>MKKRYILGLLLSIFIHSSHAEELTFEHGDNVLSGQFFGPTNGKSAKAVILFVHGDGAANYNAEGFYEIIWEPLRENGYAVFSWDKPNVGQSSGNWLKQSMIDRQNEVLAATNAVQAKYGFSGENTGLLGFSQAGWVAPAVARHSSKIGFVIGVGFATNWVEQGRYFTRVKYSRAGKSTKQIEKKVSSYNNEIQFLKTSPSYTEYSEFIGSNDISQDRFEFIKNNFQADATQDLEKLNVPGLLLWGEDDLNVNAEREFEVWNIRKNPMITTKLIANASHNMLDSTSFDTQEITLSQWLKIMWFKQDALSDDFMPTLIAWLEEREFNT</sequence>
<reference evidence="3 4" key="1">
    <citation type="submission" date="2016-05" db="EMBL/GenBank/DDBJ databases">
        <title>Genomic Taxonomy of the Vibrionaceae.</title>
        <authorList>
            <person name="Gomez-Gil B."/>
            <person name="Enciso-Ibarra J."/>
        </authorList>
    </citation>
    <scope>NUCLEOTIDE SEQUENCE [LARGE SCALE GENOMIC DNA]</scope>
    <source>
        <strain evidence="3 4">CAIM 1920</strain>
    </source>
</reference>
<proteinExistence type="predicted"/>
<dbReference type="Gene3D" id="3.40.50.1820">
    <property type="entry name" value="alpha/beta hydrolase"/>
    <property type="match status" value="1"/>
</dbReference>
<dbReference type="EMBL" id="LYBM01000069">
    <property type="protein sequence ID" value="ODA29442.1"/>
    <property type="molecule type" value="Genomic_DNA"/>
</dbReference>
<dbReference type="STRING" id="1080227.A8L45_22245"/>
<feature type="signal peptide" evidence="1">
    <location>
        <begin position="1"/>
        <end position="20"/>
    </location>
</feature>
<dbReference type="Proteomes" id="UP000094936">
    <property type="component" value="Unassembled WGS sequence"/>
</dbReference>
<evidence type="ECO:0000256" key="1">
    <source>
        <dbReference type="SAM" id="SignalP"/>
    </source>
</evidence>
<keyword evidence="1" id="KW-0732">Signal</keyword>
<evidence type="ECO:0000313" key="3">
    <source>
        <dbReference type="EMBL" id="ODA29442.1"/>
    </source>
</evidence>
<evidence type="ECO:0000313" key="4">
    <source>
        <dbReference type="Proteomes" id="UP000094936"/>
    </source>
</evidence>
<dbReference type="Pfam" id="PF12146">
    <property type="entry name" value="Hydrolase_4"/>
    <property type="match status" value="1"/>
</dbReference>
<comment type="caution">
    <text evidence="3">The sequence shown here is derived from an EMBL/GenBank/DDBJ whole genome shotgun (WGS) entry which is preliminary data.</text>
</comment>
<organism evidence="3 4">
    <name type="scientific">Veronia pacifica</name>
    <dbReference type="NCBI Taxonomy" id="1080227"/>
    <lineage>
        <taxon>Bacteria</taxon>
        <taxon>Pseudomonadati</taxon>
        <taxon>Pseudomonadota</taxon>
        <taxon>Gammaproteobacteria</taxon>
        <taxon>Vibrionales</taxon>
        <taxon>Vibrionaceae</taxon>
        <taxon>Veronia</taxon>
    </lineage>
</organism>
<dbReference type="InterPro" id="IPR022742">
    <property type="entry name" value="Hydrolase_4"/>
</dbReference>
<accession>A0A1C3E883</accession>
<dbReference type="AlphaFoldDB" id="A0A1C3E883"/>
<protein>
    <recommendedName>
        <fullName evidence="2">Serine aminopeptidase S33 domain-containing protein</fullName>
    </recommendedName>
</protein>
<dbReference type="PANTHER" id="PTHR43265:SF1">
    <property type="entry name" value="ESTERASE ESTD"/>
    <property type="match status" value="1"/>
</dbReference>
<evidence type="ECO:0000259" key="2">
    <source>
        <dbReference type="Pfam" id="PF12146"/>
    </source>
</evidence>
<dbReference type="SUPFAM" id="SSF53474">
    <property type="entry name" value="alpha/beta-Hydrolases"/>
    <property type="match status" value="1"/>
</dbReference>
<name>A0A1C3E883_9GAMM</name>
<dbReference type="InterPro" id="IPR053145">
    <property type="entry name" value="AB_hydrolase_Est10"/>
</dbReference>
<keyword evidence="4" id="KW-1185">Reference proteome</keyword>
<dbReference type="OrthoDB" id="9765647at2"/>
<feature type="domain" description="Serine aminopeptidase S33" evidence="2">
    <location>
        <begin position="44"/>
        <end position="281"/>
    </location>
</feature>
<dbReference type="RefSeq" id="WP_068905545.1">
    <property type="nucleotide sequence ID" value="NZ_JBHUIF010000013.1"/>
</dbReference>
<feature type="chain" id="PRO_5008672879" description="Serine aminopeptidase S33 domain-containing protein" evidence="1">
    <location>
        <begin position="21"/>
        <end position="326"/>
    </location>
</feature>
<dbReference type="PANTHER" id="PTHR43265">
    <property type="entry name" value="ESTERASE ESTD"/>
    <property type="match status" value="1"/>
</dbReference>